<evidence type="ECO:0000256" key="7">
    <source>
        <dbReference type="ARBA" id="ARBA00022840"/>
    </source>
</evidence>
<evidence type="ECO:0000256" key="12">
    <source>
        <dbReference type="PROSITE-ProRule" id="PRU01077"/>
    </source>
</evidence>
<dbReference type="InterPro" id="IPR000719">
    <property type="entry name" value="Prot_kinase_dom"/>
</dbReference>
<dbReference type="SMART" id="SM00252">
    <property type="entry name" value="SH2"/>
    <property type="match status" value="1"/>
</dbReference>
<dbReference type="Gene3D" id="3.30.505.10">
    <property type="entry name" value="SH2 domain"/>
    <property type="match status" value="1"/>
</dbReference>
<evidence type="ECO:0000256" key="10">
    <source>
        <dbReference type="ARBA" id="ARBA00051245"/>
    </source>
</evidence>
<dbReference type="Pfam" id="PF00611">
    <property type="entry name" value="FCH"/>
    <property type="match status" value="1"/>
</dbReference>
<dbReference type="InterPro" id="IPR011009">
    <property type="entry name" value="Kinase-like_dom_sf"/>
</dbReference>
<dbReference type="InterPro" id="IPR016250">
    <property type="entry name" value="Tyr-prot_kinase_Fes/Fps"/>
</dbReference>
<dbReference type="SUPFAM" id="SSF103657">
    <property type="entry name" value="BAR/IMD domain-like"/>
    <property type="match status" value="2"/>
</dbReference>
<dbReference type="SMART" id="SM00055">
    <property type="entry name" value="FCH"/>
    <property type="match status" value="1"/>
</dbReference>
<dbReference type="InterPro" id="IPR027267">
    <property type="entry name" value="AH/BAR_dom_sf"/>
</dbReference>
<organism evidence="18 19">
    <name type="scientific">Labeo rohita</name>
    <name type="common">Indian major carp</name>
    <name type="synonym">Cyprinus rohita</name>
    <dbReference type="NCBI Taxonomy" id="84645"/>
    <lineage>
        <taxon>Eukaryota</taxon>
        <taxon>Metazoa</taxon>
        <taxon>Chordata</taxon>
        <taxon>Craniata</taxon>
        <taxon>Vertebrata</taxon>
        <taxon>Euteleostomi</taxon>
        <taxon>Actinopterygii</taxon>
        <taxon>Neopterygii</taxon>
        <taxon>Teleostei</taxon>
        <taxon>Ostariophysi</taxon>
        <taxon>Cypriniformes</taxon>
        <taxon>Cyprinidae</taxon>
        <taxon>Labeoninae</taxon>
        <taxon>Labeonini</taxon>
        <taxon>Labeo</taxon>
    </lineage>
</organism>
<dbReference type="SMART" id="SM00219">
    <property type="entry name" value="TyrKc"/>
    <property type="match status" value="1"/>
</dbReference>
<evidence type="ECO:0000256" key="3">
    <source>
        <dbReference type="ARBA" id="ARBA00022679"/>
    </source>
</evidence>
<dbReference type="PROSITE" id="PS50011">
    <property type="entry name" value="PROTEIN_KINASE_DOM"/>
    <property type="match status" value="1"/>
</dbReference>
<dbReference type="PROSITE" id="PS50001">
    <property type="entry name" value="SH2"/>
    <property type="match status" value="1"/>
</dbReference>
<feature type="domain" description="F-BAR" evidence="17">
    <location>
        <begin position="1"/>
        <end position="387"/>
    </location>
</feature>
<dbReference type="Pfam" id="PF07714">
    <property type="entry name" value="PK_Tyr_Ser-Thr"/>
    <property type="match status" value="1"/>
</dbReference>
<evidence type="ECO:0000313" key="19">
    <source>
        <dbReference type="Proteomes" id="UP000830375"/>
    </source>
</evidence>
<dbReference type="InterPro" id="IPR017441">
    <property type="entry name" value="Protein_kinase_ATP_BS"/>
</dbReference>
<keyword evidence="2" id="KW-0597">Phosphoprotein</keyword>
<keyword evidence="7 13" id="KW-0067">ATP-binding</keyword>
<evidence type="ECO:0000256" key="5">
    <source>
        <dbReference type="ARBA" id="ARBA00022741"/>
    </source>
</evidence>
<gene>
    <name evidence="18" type="ORF">H4Q32_001913</name>
</gene>
<dbReference type="CDD" id="cd10361">
    <property type="entry name" value="SH2_Fps_family"/>
    <property type="match status" value="1"/>
</dbReference>
<keyword evidence="9" id="KW-0829">Tyrosine-protein kinase</keyword>
<evidence type="ECO:0000256" key="8">
    <source>
        <dbReference type="ARBA" id="ARBA00023054"/>
    </source>
</evidence>
<dbReference type="Gene3D" id="3.30.200.20">
    <property type="entry name" value="Phosphorylase Kinase, domain 1"/>
    <property type="match status" value="1"/>
</dbReference>
<dbReference type="PROSITE" id="PS00107">
    <property type="entry name" value="PROTEIN_KINASE_ATP"/>
    <property type="match status" value="1"/>
</dbReference>
<dbReference type="Proteomes" id="UP000830375">
    <property type="component" value="Unassembled WGS sequence"/>
</dbReference>
<dbReference type="EMBL" id="JACTAM010000007">
    <property type="protein sequence ID" value="KAI2662929.1"/>
    <property type="molecule type" value="Genomic_DNA"/>
</dbReference>
<feature type="domain" description="Protein kinase" evidence="16">
    <location>
        <begin position="688"/>
        <end position="914"/>
    </location>
</feature>
<dbReference type="PIRSF" id="PIRSF000632">
    <property type="entry name" value="TyrPK_fps"/>
    <property type="match status" value="1"/>
</dbReference>
<evidence type="ECO:0000256" key="1">
    <source>
        <dbReference type="ARBA" id="ARBA00011903"/>
    </source>
</evidence>
<dbReference type="InterPro" id="IPR001060">
    <property type="entry name" value="FCH_dom"/>
</dbReference>
<feature type="coiled-coil region" evidence="14">
    <location>
        <begin position="255"/>
        <end position="296"/>
    </location>
</feature>
<evidence type="ECO:0000256" key="2">
    <source>
        <dbReference type="ARBA" id="ARBA00022553"/>
    </source>
</evidence>
<dbReference type="InterPro" id="IPR008266">
    <property type="entry name" value="Tyr_kinase_AS"/>
</dbReference>
<proteinExistence type="predicted"/>
<feature type="binding site" evidence="13">
    <location>
        <position position="717"/>
    </location>
    <ligand>
        <name>ATP</name>
        <dbReference type="ChEBI" id="CHEBI:30616"/>
    </ligand>
</feature>
<evidence type="ECO:0000259" key="15">
    <source>
        <dbReference type="PROSITE" id="PS50001"/>
    </source>
</evidence>
<evidence type="ECO:0000256" key="14">
    <source>
        <dbReference type="SAM" id="Coils"/>
    </source>
</evidence>
<dbReference type="InterPro" id="IPR050198">
    <property type="entry name" value="Non-receptor_tyrosine_kinases"/>
</dbReference>
<dbReference type="Pfam" id="PF00017">
    <property type="entry name" value="SH2"/>
    <property type="match status" value="1"/>
</dbReference>
<dbReference type="InterPro" id="IPR001245">
    <property type="entry name" value="Ser-Thr/Tyr_kinase_cat_dom"/>
</dbReference>
<dbReference type="InterPro" id="IPR000980">
    <property type="entry name" value="SH2"/>
</dbReference>
<dbReference type="InterPro" id="IPR036860">
    <property type="entry name" value="SH2_dom_sf"/>
</dbReference>
<keyword evidence="4" id="KW-0449">Lipoprotein</keyword>
<evidence type="ECO:0000259" key="17">
    <source>
        <dbReference type="PROSITE" id="PS51741"/>
    </source>
</evidence>
<keyword evidence="8 12" id="KW-0175">Coiled coil</keyword>
<dbReference type="InterPro" id="IPR035849">
    <property type="entry name" value="Fes/Fps/Fer_SH2"/>
</dbReference>
<dbReference type="EC" id="2.7.10.2" evidence="1"/>
<dbReference type="Gene3D" id="1.10.287.160">
    <property type="entry name" value="HR1 repeat"/>
    <property type="match status" value="1"/>
</dbReference>
<dbReference type="InterPro" id="IPR020635">
    <property type="entry name" value="Tyr_kinase_cat_dom"/>
</dbReference>
<dbReference type="PROSITE" id="PS00109">
    <property type="entry name" value="PROTEIN_KINASE_TYR"/>
    <property type="match status" value="1"/>
</dbReference>
<keyword evidence="5 13" id="KW-0547">Nucleotide-binding</keyword>
<evidence type="ECO:0000256" key="4">
    <source>
        <dbReference type="ARBA" id="ARBA00022707"/>
    </source>
</evidence>
<evidence type="ECO:0000256" key="13">
    <source>
        <dbReference type="PROSITE-ProRule" id="PRU10141"/>
    </source>
</evidence>
<dbReference type="PANTHER" id="PTHR24418">
    <property type="entry name" value="TYROSINE-PROTEIN KINASE"/>
    <property type="match status" value="1"/>
</dbReference>
<comment type="catalytic activity">
    <reaction evidence="10">
        <text>L-tyrosyl-[protein] + ATP = O-phospho-L-tyrosyl-[protein] + ADP + H(+)</text>
        <dbReference type="Rhea" id="RHEA:10596"/>
        <dbReference type="Rhea" id="RHEA-COMP:10136"/>
        <dbReference type="Rhea" id="RHEA-COMP:20101"/>
        <dbReference type="ChEBI" id="CHEBI:15378"/>
        <dbReference type="ChEBI" id="CHEBI:30616"/>
        <dbReference type="ChEBI" id="CHEBI:46858"/>
        <dbReference type="ChEBI" id="CHEBI:61978"/>
        <dbReference type="ChEBI" id="CHEBI:456216"/>
        <dbReference type="EC" id="2.7.10.2"/>
    </reaction>
</comment>
<evidence type="ECO:0000313" key="18">
    <source>
        <dbReference type="EMBL" id="KAI2662929.1"/>
    </source>
</evidence>
<protein>
    <recommendedName>
        <fullName evidence="1">non-specific protein-tyrosine kinase</fullName>
        <ecNumber evidence="1">2.7.10.2</ecNumber>
    </recommendedName>
</protein>
<comment type="caution">
    <text evidence="18">The sequence shown here is derived from an EMBL/GenBank/DDBJ whole genome shotgun (WGS) entry which is preliminary data.</text>
</comment>
<keyword evidence="19" id="KW-1185">Reference proteome</keyword>
<keyword evidence="6 18" id="KW-0418">Kinase</keyword>
<accession>A0ABQ8MJ73</accession>
<evidence type="ECO:0000259" key="16">
    <source>
        <dbReference type="PROSITE" id="PS50011"/>
    </source>
</evidence>
<name>A0ABQ8MJ73_LABRO</name>
<evidence type="ECO:0000256" key="6">
    <source>
        <dbReference type="ARBA" id="ARBA00022777"/>
    </source>
</evidence>
<dbReference type="Gene3D" id="1.10.510.10">
    <property type="entry name" value="Transferase(Phosphotransferase) domain 1"/>
    <property type="match status" value="2"/>
</dbReference>
<dbReference type="SUPFAM" id="SSF55550">
    <property type="entry name" value="SH2 domain"/>
    <property type="match status" value="1"/>
</dbReference>
<dbReference type="PRINTS" id="PR00401">
    <property type="entry name" value="SH2DOMAIN"/>
</dbReference>
<evidence type="ECO:0000256" key="11">
    <source>
        <dbReference type="PROSITE-ProRule" id="PRU00191"/>
    </source>
</evidence>
<dbReference type="PROSITE" id="PS51741">
    <property type="entry name" value="F_BAR"/>
    <property type="match status" value="1"/>
</dbReference>
<feature type="domain" description="SH2" evidence="15">
    <location>
        <begin position="587"/>
        <end position="676"/>
    </location>
</feature>
<reference evidence="18 19" key="1">
    <citation type="submission" date="2022-01" db="EMBL/GenBank/DDBJ databases">
        <title>A high-quality chromosome-level genome assembly of rohu carp, Labeo rohita.</title>
        <authorList>
            <person name="Arick M.A. II"/>
            <person name="Hsu C.-Y."/>
            <person name="Magbanua Z."/>
            <person name="Pechanova O."/>
            <person name="Grover C."/>
            <person name="Miller E."/>
            <person name="Thrash A."/>
            <person name="Ezzel L."/>
            <person name="Alam S."/>
            <person name="Benzie J."/>
            <person name="Hamilton M."/>
            <person name="Karsi A."/>
            <person name="Lawrence M.L."/>
            <person name="Peterson D.G."/>
        </authorList>
    </citation>
    <scope>NUCLEOTIDE SEQUENCE [LARGE SCALE GENOMIC DNA]</scope>
    <source>
        <strain evidence="19">BAU-BD-2019</strain>
        <tissue evidence="18">Blood</tissue>
    </source>
</reference>
<dbReference type="InterPro" id="IPR031160">
    <property type="entry name" value="F_BAR_dom"/>
</dbReference>
<dbReference type="Gene3D" id="1.20.1270.60">
    <property type="entry name" value="Arfaptin homology (AH) domain/BAR domain"/>
    <property type="match status" value="2"/>
</dbReference>
<dbReference type="GO" id="GO:0016301">
    <property type="term" value="F:kinase activity"/>
    <property type="evidence" value="ECO:0007669"/>
    <property type="project" value="UniProtKB-KW"/>
</dbReference>
<keyword evidence="4" id="KW-0519">Myristate</keyword>
<keyword evidence="3" id="KW-0808">Transferase</keyword>
<sequence>MGFAEDLWCPQGHAALMKLQDSELRLMEVMKKWMTQRAKSDREFSVQLHQMSVIVEKLEGSQPGGGLDYISQFNKSWNVLVSQTESLSRIMRKHSEDLMVGPLSKLTLLIRDKQQLRKTYGEHTKPFCLICNETVRVVKSGNVKRHYETKHGHYERQYPQNTEVRTAKLRQLKSSYESTNKLLVRAVTQQERATEASFRVAWVLGKNKKPFTDAEVVKECLVEIADALFEGKERQEMSEKLKKIPLFNDTSTRRTEVAQTELDRLKSSYRQLARDATQAKRKFQEASKDKEREKAKERYIKATLKLHEHHNEYVLSVKAAQVHHQLHYGQSQPALLRALQTLQEEMVLILKEILQEYFDLSSVLHDEVVSVHTEMANALKAIQPQKEYENFIQQNRSRGEIPACVEFDSSMLEDAEGLKPEDLQLNELTIEGIQHRLTAVEEELLVLASTLGSQQATINQLELDLQNEEGSANTGQRVYQFSKRNALEDSRQQVVLSMVARARLEAQRRLLADKLQSLGSKDAPPIGLDDDRISITSSNSERDKEHKQLNMEVIVSHLSSLFKPKYTVPPALATVPEVEKPLTQQSWYHGAIPRLEVQELLKNDGDFLVRESQGKQEYVLSVHWGGQCRHFLIQSTDGVYRLDGEGFVTVPLLIKHLISSHQAVTKRTDIVLKRPVPKDKWVLEHDDVILGQSIGRGNFGEVFSGRLRSDNTPVAVKACRENLPAEHKNKFLMEARILKQYDHPNIVKLIGVCTQKQPIYILMELVQGGDFLTFLRTEGHNLKTKMLIKMAENVASGMAYLENKKCIHRDLAARNCLVGEDSVVKISDFGRYTTESDVWSFGVLLWETFSRGVTPYTIPHNMSNQQTRDEVEKGYRMPAPNNCPDEIYAIMCQCWQYDPRKRPAFRKLKADLYALCQ</sequence>
<evidence type="ECO:0000256" key="9">
    <source>
        <dbReference type="ARBA" id="ARBA00023137"/>
    </source>
</evidence>
<dbReference type="SUPFAM" id="SSF56112">
    <property type="entry name" value="Protein kinase-like (PK-like)"/>
    <property type="match status" value="1"/>
</dbReference>
<keyword evidence="11" id="KW-0727">SH2 domain</keyword>
<dbReference type="Pfam" id="PF00069">
    <property type="entry name" value="Pkinase"/>
    <property type="match status" value="1"/>
</dbReference>